<organism evidence="3 4">
    <name type="scientific">Stylosanthes scabra</name>
    <dbReference type="NCBI Taxonomy" id="79078"/>
    <lineage>
        <taxon>Eukaryota</taxon>
        <taxon>Viridiplantae</taxon>
        <taxon>Streptophyta</taxon>
        <taxon>Embryophyta</taxon>
        <taxon>Tracheophyta</taxon>
        <taxon>Spermatophyta</taxon>
        <taxon>Magnoliopsida</taxon>
        <taxon>eudicotyledons</taxon>
        <taxon>Gunneridae</taxon>
        <taxon>Pentapetalae</taxon>
        <taxon>rosids</taxon>
        <taxon>fabids</taxon>
        <taxon>Fabales</taxon>
        <taxon>Fabaceae</taxon>
        <taxon>Papilionoideae</taxon>
        <taxon>50 kb inversion clade</taxon>
        <taxon>dalbergioids sensu lato</taxon>
        <taxon>Dalbergieae</taxon>
        <taxon>Pterocarpus clade</taxon>
        <taxon>Stylosanthes</taxon>
    </lineage>
</organism>
<evidence type="ECO:0000313" key="4">
    <source>
        <dbReference type="Proteomes" id="UP001341840"/>
    </source>
</evidence>
<feature type="compositionally biased region" description="Polar residues" evidence="2">
    <location>
        <begin position="107"/>
        <end position="117"/>
    </location>
</feature>
<protein>
    <submittedName>
        <fullName evidence="3">Uncharacterized protein</fullName>
    </submittedName>
</protein>
<feature type="compositionally biased region" description="Basic and acidic residues" evidence="2">
    <location>
        <begin position="73"/>
        <end position="82"/>
    </location>
</feature>
<proteinExistence type="predicted"/>
<sequence length="362" mass="40844">MGSSVTKGHIKWWDAYYKQFIKSLQEINDGIQRTWDAADAIEKYLPQKSVSSSTRLPKIKDSQQDSGTSPKEVSSKSKENSPSKKNSANIETADQIHQPEHEKNHSPPANQKDTLNSFSKGYLLSPKFVRNLSPEKINALIDKDASTRITNSTIEGKDDSLILLQNSDNSKSKDAQVLFKSKRPTPQISIVVKDDSELEDLVKVIFETKAGSSQGVSFSEAKFVQQNQPSTPVFEKNVEIAKMRLESSMNKLLISAAKKMIRLLSHSIYEIQTSKELTFELTRISSCLVKNQFPPEYREKHLEEASLKLESYSKDREALEKEIAAIQSKIKDIDDKVAKIRVPFEKIQSEKQELDANLARIA</sequence>
<feature type="region of interest" description="Disordered" evidence="2">
    <location>
        <begin position="98"/>
        <end position="117"/>
    </location>
</feature>
<keyword evidence="1" id="KW-0175">Coiled coil</keyword>
<evidence type="ECO:0000256" key="2">
    <source>
        <dbReference type="SAM" id="MobiDB-lite"/>
    </source>
</evidence>
<feature type="coiled-coil region" evidence="1">
    <location>
        <begin position="302"/>
        <end position="336"/>
    </location>
</feature>
<feature type="region of interest" description="Disordered" evidence="2">
    <location>
        <begin position="49"/>
        <end position="89"/>
    </location>
</feature>
<reference evidence="3 4" key="1">
    <citation type="journal article" date="2023" name="Plants (Basel)">
        <title>Bridging the Gap: Combining Genomics and Transcriptomics Approaches to Understand Stylosanthes scabra, an Orphan Legume from the Brazilian Caatinga.</title>
        <authorList>
            <person name="Ferreira-Neto J.R.C."/>
            <person name="da Silva M.D."/>
            <person name="Binneck E."/>
            <person name="de Melo N.F."/>
            <person name="da Silva R.H."/>
            <person name="de Melo A.L.T.M."/>
            <person name="Pandolfi V."/>
            <person name="Bustamante F.O."/>
            <person name="Brasileiro-Vidal A.C."/>
            <person name="Benko-Iseppon A.M."/>
        </authorList>
    </citation>
    <scope>NUCLEOTIDE SEQUENCE [LARGE SCALE GENOMIC DNA]</scope>
    <source>
        <tissue evidence="3">Leaves</tissue>
    </source>
</reference>
<keyword evidence="4" id="KW-1185">Reference proteome</keyword>
<name>A0ABU6ZMZ4_9FABA</name>
<accession>A0ABU6ZMZ4</accession>
<dbReference type="Proteomes" id="UP001341840">
    <property type="component" value="Unassembled WGS sequence"/>
</dbReference>
<dbReference type="EMBL" id="JASCZI010272732">
    <property type="protein sequence ID" value="MED6223319.1"/>
    <property type="molecule type" value="Genomic_DNA"/>
</dbReference>
<gene>
    <name evidence="3" type="ORF">PIB30_072859</name>
</gene>
<comment type="caution">
    <text evidence="3">The sequence shown here is derived from an EMBL/GenBank/DDBJ whole genome shotgun (WGS) entry which is preliminary data.</text>
</comment>
<evidence type="ECO:0000313" key="3">
    <source>
        <dbReference type="EMBL" id="MED6223319.1"/>
    </source>
</evidence>
<evidence type="ECO:0000256" key="1">
    <source>
        <dbReference type="SAM" id="Coils"/>
    </source>
</evidence>